<name>A0AA90T1M9_9BACI</name>
<accession>A0AA90T1M9</accession>
<dbReference type="RefSeq" id="WP_305160502.1">
    <property type="nucleotide sequence ID" value="NZ_JAUUTP010000011.1"/>
</dbReference>
<gene>
    <name evidence="1" type="ORF">Q8G35_12435</name>
</gene>
<dbReference type="Proteomes" id="UP001178277">
    <property type="component" value="Unassembled WGS sequence"/>
</dbReference>
<dbReference type="AlphaFoldDB" id="A0AA90T1M9"/>
<protein>
    <submittedName>
        <fullName evidence="1">Uncharacterized protein</fullName>
    </submittedName>
</protein>
<dbReference type="EMBL" id="JAUUTP010000011">
    <property type="protein sequence ID" value="MDP1419219.1"/>
    <property type="molecule type" value="Genomic_DNA"/>
</dbReference>
<organism evidence="1 2">
    <name type="scientific">Peribacillus simplex</name>
    <dbReference type="NCBI Taxonomy" id="1478"/>
    <lineage>
        <taxon>Bacteria</taxon>
        <taxon>Bacillati</taxon>
        <taxon>Bacillota</taxon>
        <taxon>Bacilli</taxon>
        <taxon>Bacillales</taxon>
        <taxon>Bacillaceae</taxon>
        <taxon>Peribacillus</taxon>
    </lineage>
</organism>
<comment type="caution">
    <text evidence="1">The sequence shown here is derived from an EMBL/GenBank/DDBJ whole genome shotgun (WGS) entry which is preliminary data.</text>
</comment>
<evidence type="ECO:0000313" key="1">
    <source>
        <dbReference type="EMBL" id="MDP1419219.1"/>
    </source>
</evidence>
<proteinExistence type="predicted"/>
<reference evidence="1" key="1">
    <citation type="submission" date="2023-07" db="EMBL/GenBank/DDBJ databases">
        <title>Murine gut Bacillus species.</title>
        <authorList>
            <person name="Gutman E."/>
            <person name="Hashuel R."/>
            <person name="Litvak Y."/>
        </authorList>
    </citation>
    <scope>NUCLEOTIDE SEQUENCE</scope>
    <source>
        <strain evidence="1">RU283</strain>
    </source>
</reference>
<sequence length="85" mass="9600">MSSDDNKLIKIPITNAQRKINEYGNGYVPCEVTERWLQFSENGSSNGLVEVNVMTLGANDKPRKVCELVLTKENILRALENVDFK</sequence>
<evidence type="ECO:0000313" key="2">
    <source>
        <dbReference type="Proteomes" id="UP001178277"/>
    </source>
</evidence>